<gene>
    <name evidence="7" type="ORF">L0U89_05560</name>
</gene>
<dbReference type="Pfam" id="PF08502">
    <property type="entry name" value="LeuA_dimer"/>
    <property type="match status" value="1"/>
</dbReference>
<dbReference type="Proteomes" id="UP001201449">
    <property type="component" value="Unassembled WGS sequence"/>
</dbReference>
<evidence type="ECO:0000256" key="3">
    <source>
        <dbReference type="ARBA" id="ARBA00023211"/>
    </source>
</evidence>
<evidence type="ECO:0000256" key="4">
    <source>
        <dbReference type="ARBA" id="ARBA00023304"/>
    </source>
</evidence>
<keyword evidence="2 5" id="KW-0808">Transferase</keyword>
<sequence length="539" mass="60564">MGNHRKIEIMDTTLRDGEQTSGVSFMPLEKLQIAKLLLDELKVDRIEVASARVSEGEMEGVKRITQWASEKGYLEKVEVLGFVDTPASVDWIVEAGGRVLNLLTKGSLNHLIHQLRKTQEQHFADIQKCVAYARSKGLSVNVYLEDWSNGMRNSLEYTMNLIEMLAQLRVRRIMLPDTLGLLNPREVAHFVKLITSEFPDTHFDFHAHNDYDLSVANVLEAIYNGIGGIHTTVNGLGERAGNAPLESVIAVLKDFTDFRIGVKENKIYRVSKLVEQFSGQHIPANKPVVGENVFTQTAGIHADGDNKKNLYFNDLMPERFGRQRKYALGKTSGKANILKNLQELGISLEPEELAKVTQKIIELGDKKERVTTEDLPYIISDVLQNNSITHNIYIEGYNLSHSKGLRPTVQLKMNIDGQSYEEGSSGDGQYDAFMKALKKIYKSLDRELPILTNYHVTIPPGGKTDAFVETVITWDYGRIFKTKGLDSDQTVAALKATEKMLNIIEQLDKGKSGPFKARPEIIEQDNNSFYGNEYSAVTR</sequence>
<dbReference type="SUPFAM" id="SSF110921">
    <property type="entry name" value="2-isopropylmalate synthase LeuA, allosteric (dimerisation) domain"/>
    <property type="match status" value="1"/>
</dbReference>
<keyword evidence="4" id="KW-0100">Branched-chain amino acid biosynthesis</keyword>
<comment type="similarity">
    <text evidence="5">Belongs to the alpha-IPM synthase/homocitrate synthase family.</text>
</comment>
<dbReference type="Pfam" id="PF00682">
    <property type="entry name" value="HMGL-like"/>
    <property type="match status" value="1"/>
</dbReference>
<keyword evidence="1" id="KW-0028">Amino-acid biosynthesis</keyword>
<keyword evidence="3" id="KW-0464">Manganese</keyword>
<dbReference type="InterPro" id="IPR013785">
    <property type="entry name" value="Aldolase_TIM"/>
</dbReference>
<dbReference type="Gene3D" id="3.20.20.70">
    <property type="entry name" value="Aldolase class I"/>
    <property type="match status" value="1"/>
</dbReference>
<dbReference type="PROSITE" id="PS50991">
    <property type="entry name" value="PYR_CT"/>
    <property type="match status" value="1"/>
</dbReference>
<protein>
    <submittedName>
        <fullName evidence="7">2-isopropylmalate synthase</fullName>
    </submittedName>
</protein>
<dbReference type="PROSITE" id="PS00815">
    <property type="entry name" value="AIPM_HOMOCIT_SYNTH_1"/>
    <property type="match status" value="1"/>
</dbReference>
<reference evidence="7 8" key="1">
    <citation type="submission" date="2022-01" db="EMBL/GenBank/DDBJ databases">
        <title>Mariniradius saccharolyticus sp. nov., isolated from sediment of a river.</title>
        <authorList>
            <person name="Liu H."/>
        </authorList>
    </citation>
    <scope>NUCLEOTIDE SEQUENCE [LARGE SCALE GENOMIC DNA]</scope>
    <source>
        <strain evidence="7 8">RY-2</strain>
    </source>
</reference>
<dbReference type="Pfam" id="PF22617">
    <property type="entry name" value="HCS_D2"/>
    <property type="match status" value="1"/>
</dbReference>
<dbReference type="InterPro" id="IPR050073">
    <property type="entry name" value="2-IPM_HCS-like"/>
</dbReference>
<evidence type="ECO:0000256" key="1">
    <source>
        <dbReference type="ARBA" id="ARBA00022605"/>
    </source>
</evidence>
<dbReference type="RefSeq" id="WP_008624353.1">
    <property type="nucleotide sequence ID" value="NZ_JAKEVZ010000003.1"/>
</dbReference>
<dbReference type="Gene3D" id="3.30.160.340">
    <property type="match status" value="1"/>
</dbReference>
<keyword evidence="8" id="KW-1185">Reference proteome</keyword>
<dbReference type="SMART" id="SM00917">
    <property type="entry name" value="LeuA_dimer"/>
    <property type="match status" value="1"/>
</dbReference>
<dbReference type="InterPro" id="IPR054691">
    <property type="entry name" value="LeuA/HCS_post-cat"/>
</dbReference>
<evidence type="ECO:0000256" key="5">
    <source>
        <dbReference type="RuleBase" id="RU003523"/>
    </source>
</evidence>
<dbReference type="SUPFAM" id="SSF51569">
    <property type="entry name" value="Aldolase"/>
    <property type="match status" value="1"/>
</dbReference>
<dbReference type="Gene3D" id="1.10.238.260">
    <property type="match status" value="1"/>
</dbReference>
<organism evidence="7 8">
    <name type="scientific">Mariniradius sediminis</name>
    <dbReference type="NCBI Taxonomy" id="2909237"/>
    <lineage>
        <taxon>Bacteria</taxon>
        <taxon>Pseudomonadati</taxon>
        <taxon>Bacteroidota</taxon>
        <taxon>Cytophagia</taxon>
        <taxon>Cytophagales</taxon>
        <taxon>Cyclobacteriaceae</taxon>
        <taxon>Mariniradius</taxon>
    </lineage>
</organism>
<feature type="domain" description="Pyruvate carboxyltransferase" evidence="6">
    <location>
        <begin position="7"/>
        <end position="268"/>
    </location>
</feature>
<dbReference type="EMBL" id="JAKEVZ010000003">
    <property type="protein sequence ID" value="MCF1750531.1"/>
    <property type="molecule type" value="Genomic_DNA"/>
</dbReference>
<dbReference type="InterPro" id="IPR036230">
    <property type="entry name" value="LeuA_allosteric_dom_sf"/>
</dbReference>
<dbReference type="PANTHER" id="PTHR10277:SF57">
    <property type="entry name" value="(R)-CITRAMALATE SYNTHASE CIMA"/>
    <property type="match status" value="1"/>
</dbReference>
<dbReference type="InterPro" id="IPR013709">
    <property type="entry name" value="2-isopropylmalate_synth_dimer"/>
</dbReference>
<dbReference type="InterPro" id="IPR000891">
    <property type="entry name" value="PYR_CT"/>
</dbReference>
<proteinExistence type="inferred from homology"/>
<evidence type="ECO:0000259" key="6">
    <source>
        <dbReference type="PROSITE" id="PS50991"/>
    </source>
</evidence>
<accession>A0ABS9BTQ4</accession>
<evidence type="ECO:0000313" key="7">
    <source>
        <dbReference type="EMBL" id="MCF1750531.1"/>
    </source>
</evidence>
<evidence type="ECO:0000256" key="2">
    <source>
        <dbReference type="ARBA" id="ARBA00022679"/>
    </source>
</evidence>
<evidence type="ECO:0000313" key="8">
    <source>
        <dbReference type="Proteomes" id="UP001201449"/>
    </source>
</evidence>
<dbReference type="InterPro" id="IPR002034">
    <property type="entry name" value="AIPM/Hcit_synth_CS"/>
</dbReference>
<comment type="caution">
    <text evidence="7">The sequence shown here is derived from an EMBL/GenBank/DDBJ whole genome shotgun (WGS) entry which is preliminary data.</text>
</comment>
<dbReference type="Gene3D" id="3.30.160.740">
    <property type="match status" value="1"/>
</dbReference>
<dbReference type="PANTHER" id="PTHR10277">
    <property type="entry name" value="HOMOCITRATE SYNTHASE-RELATED"/>
    <property type="match status" value="1"/>
</dbReference>
<name>A0ABS9BTQ4_9BACT</name>